<dbReference type="PANTHER" id="PTHR17453:SF0">
    <property type="entry name" value="SIGNAL RECOGNITION PARTICLE 19 KDA PROTEIN"/>
    <property type="match status" value="1"/>
</dbReference>
<dbReference type="Pfam" id="PF01922">
    <property type="entry name" value="SRP19"/>
    <property type="match status" value="1"/>
</dbReference>
<comment type="similarity">
    <text evidence="5">Belongs to the SRP19 family.</text>
</comment>
<dbReference type="InterPro" id="IPR002778">
    <property type="entry name" value="Signal_recog_particle_SRP19"/>
</dbReference>
<comment type="subunit">
    <text evidence="5">Part of the signal recognition particle protein translocation system, which is composed of SRP and FtsY. Archaeal SRP consists of a 7S RNA molecule of 300 nucleotides and two protein subunits: SRP54 and SRP19.</text>
</comment>
<comment type="function">
    <text evidence="5">Involved in targeting and insertion of nascent membrane proteins into the cytoplasmic membrane. Binds directly to 7S RNA and mediates binding of the 54 kDa subunit of the SRP.</text>
</comment>
<keyword evidence="4 5" id="KW-0687">Ribonucleoprotein</keyword>
<dbReference type="NCBIfam" id="NF001973">
    <property type="entry name" value="PRK00754.1"/>
    <property type="match status" value="1"/>
</dbReference>
<keyword evidence="2 5" id="KW-0963">Cytoplasm</keyword>
<dbReference type="GO" id="GO:0048500">
    <property type="term" value="C:signal recognition particle"/>
    <property type="evidence" value="ECO:0007669"/>
    <property type="project" value="UniProtKB-UniRule"/>
</dbReference>
<evidence type="ECO:0000256" key="5">
    <source>
        <dbReference type="HAMAP-Rule" id="MF_00305"/>
    </source>
</evidence>
<dbReference type="SUPFAM" id="SSF69695">
    <property type="entry name" value="SRP19"/>
    <property type="match status" value="1"/>
</dbReference>
<dbReference type="HAMAP" id="MF_00305">
    <property type="entry name" value="SRP19"/>
    <property type="match status" value="1"/>
</dbReference>
<keyword evidence="3 5" id="KW-0733">Signal recognition particle</keyword>
<dbReference type="RefSeq" id="WP_270095220.1">
    <property type="nucleotide sequence ID" value="NZ_JAQFFK010000001.1"/>
</dbReference>
<organism evidence="6 7">
    <name type="scientific">Methanococcoides alaskense</name>
    <dbReference type="NCBI Taxonomy" id="325778"/>
    <lineage>
        <taxon>Archaea</taxon>
        <taxon>Methanobacteriati</taxon>
        <taxon>Methanobacteriota</taxon>
        <taxon>Stenosarchaea group</taxon>
        <taxon>Methanomicrobia</taxon>
        <taxon>Methanosarcinales</taxon>
        <taxon>Methanosarcinaceae</taxon>
        <taxon>Methanococcoides</taxon>
    </lineage>
</organism>
<dbReference type="Proteomes" id="UP001185015">
    <property type="component" value="Unassembled WGS sequence"/>
</dbReference>
<evidence type="ECO:0000256" key="4">
    <source>
        <dbReference type="ARBA" id="ARBA00023274"/>
    </source>
</evidence>
<comment type="caution">
    <text evidence="6">The sequence shown here is derived from an EMBL/GenBank/DDBJ whole genome shotgun (WGS) entry which is preliminary data.</text>
</comment>
<dbReference type="EMBL" id="JAVDQI010000002">
    <property type="protein sequence ID" value="MDR6222511.1"/>
    <property type="molecule type" value="Genomic_DNA"/>
</dbReference>
<dbReference type="AlphaFoldDB" id="A0AA90TYH9"/>
<sequence length="104" mass="11657">MSSNLFSMMMREKGKLVIWPANLDKSRSRKGGRIISRKSSLEAPLLRELTAAAEKLNLNPEVEADKKYPRTWWESSGRILVDNNEAKTMVARKIAKAIKGARGG</sequence>
<name>A0AA90TYH9_9EURY</name>
<dbReference type="InterPro" id="IPR022938">
    <property type="entry name" value="SRP19_arc-type"/>
</dbReference>
<dbReference type="InterPro" id="IPR036521">
    <property type="entry name" value="SRP19-like_sf"/>
</dbReference>
<evidence type="ECO:0000256" key="2">
    <source>
        <dbReference type="ARBA" id="ARBA00022490"/>
    </source>
</evidence>
<proteinExistence type="inferred from homology"/>
<evidence type="ECO:0000256" key="3">
    <source>
        <dbReference type="ARBA" id="ARBA00023135"/>
    </source>
</evidence>
<reference evidence="6 7" key="1">
    <citation type="submission" date="2023-07" db="EMBL/GenBank/DDBJ databases">
        <title>Genomic Encyclopedia of Type Strains, Phase IV (KMG-IV): sequencing the most valuable type-strain genomes for metagenomic binning, comparative biology and taxonomic classification.</title>
        <authorList>
            <person name="Goeker M."/>
        </authorList>
    </citation>
    <scope>NUCLEOTIDE SEQUENCE [LARGE SCALE GENOMIC DNA]</scope>
    <source>
        <strain evidence="6 7">DSM 17273</strain>
    </source>
</reference>
<protein>
    <recommendedName>
        <fullName evidence="5">Signal recognition particle 19 kDa protein</fullName>
        <shortName evidence="5">SRP19</shortName>
    </recommendedName>
</protein>
<keyword evidence="5" id="KW-0694">RNA-binding</keyword>
<comment type="subcellular location">
    <subcellularLocation>
        <location evidence="1 5">Cytoplasm</location>
    </subcellularLocation>
</comment>
<evidence type="ECO:0000256" key="1">
    <source>
        <dbReference type="ARBA" id="ARBA00004496"/>
    </source>
</evidence>
<keyword evidence="7" id="KW-1185">Reference proteome</keyword>
<accession>A0AA90TYH9</accession>
<evidence type="ECO:0000313" key="7">
    <source>
        <dbReference type="Proteomes" id="UP001185015"/>
    </source>
</evidence>
<dbReference type="PANTHER" id="PTHR17453">
    <property type="entry name" value="SIGNAL RECOGNITION PARTICLE 19 KD PROTEIN"/>
    <property type="match status" value="1"/>
</dbReference>
<dbReference type="GO" id="GO:0008312">
    <property type="term" value="F:7S RNA binding"/>
    <property type="evidence" value="ECO:0007669"/>
    <property type="project" value="UniProtKB-UniRule"/>
</dbReference>
<gene>
    <name evidence="5" type="primary">srp19</name>
    <name evidence="6" type="ORF">J2750_000956</name>
</gene>
<dbReference type="Gene3D" id="3.30.56.30">
    <property type="entry name" value="Signal recognition particle, SRP19-like subunit"/>
    <property type="match status" value="1"/>
</dbReference>
<evidence type="ECO:0000313" key="6">
    <source>
        <dbReference type="EMBL" id="MDR6222511.1"/>
    </source>
</evidence>
<dbReference type="GO" id="GO:0006617">
    <property type="term" value="P:SRP-dependent cotranslational protein targeting to membrane, signal sequence recognition"/>
    <property type="evidence" value="ECO:0007669"/>
    <property type="project" value="TreeGrafter"/>
</dbReference>